<organism evidence="1">
    <name type="scientific">Klebsiella pneumoniae</name>
    <dbReference type="NCBI Taxonomy" id="573"/>
    <lineage>
        <taxon>Bacteria</taxon>
        <taxon>Pseudomonadati</taxon>
        <taxon>Pseudomonadota</taxon>
        <taxon>Gammaproteobacteria</taxon>
        <taxon>Enterobacterales</taxon>
        <taxon>Enterobacteriaceae</taxon>
        <taxon>Klebsiella/Raoultella group</taxon>
        <taxon>Klebsiella</taxon>
        <taxon>Klebsiella pneumoniae complex</taxon>
    </lineage>
</organism>
<sequence length="36" mass="4102">MKSYGLCYALCCQLAGSLRSIQEQIDHGISWHGVFW</sequence>
<name>A0A6G9HNI7_KLEPN</name>
<dbReference type="AlphaFoldDB" id="A0A6G9HNI7"/>
<reference evidence="1" key="1">
    <citation type="submission" date="2018-12" db="EMBL/GenBank/DDBJ databases">
        <authorList>
            <person name="Feng Y."/>
        </authorList>
    </citation>
    <scope>NUCLEOTIDE SEQUENCE</scope>
    <source>
        <strain evidence="1">K235</strain>
        <plasmid evidence="1">pK235_KPC</plasmid>
    </source>
</reference>
<geneLocation type="plasmid" evidence="1">
    <name>pK235_KPC</name>
</geneLocation>
<protein>
    <submittedName>
        <fullName evidence="1">Uncharacterized protein</fullName>
    </submittedName>
</protein>
<dbReference type="EMBL" id="MK312248">
    <property type="protein sequence ID" value="QIQ12294.1"/>
    <property type="molecule type" value="Genomic_DNA"/>
</dbReference>
<accession>A0A6G9HNI7</accession>
<keyword evidence="1" id="KW-0614">Plasmid</keyword>
<evidence type="ECO:0000313" key="1">
    <source>
        <dbReference type="EMBL" id="QIQ12294.1"/>
    </source>
</evidence>
<proteinExistence type="predicted"/>